<dbReference type="Proteomes" id="UP000623129">
    <property type="component" value="Unassembled WGS sequence"/>
</dbReference>
<sequence>MAERFHQTTLPMLTGVPVLTNLVWYNPIELQFTLNSSPAMVLPSGFHDCLRQMKDARLPVLTNLVWYDPIELQFTVGSSPAMALPSGFHDRLRQMEDARRHRLTLLQAEKELQSTKLQLLSSKLANLRCLEQRHLLLERRHAELGFQILAKKSEVESVDSRYQSTICELSAVKCEIEELEGKEKEWDSFYQTKRSEMEEFKELHRKFESDTREEVQRMRETVSNMKSTLKELPKNSTNSNNDELALAETKKSDLLTKKEKLEKELNSACAYRALLQKQIQRVILSQNDASKTSQDR</sequence>
<evidence type="ECO:0000313" key="2">
    <source>
        <dbReference type="EMBL" id="KAF3333299.1"/>
    </source>
</evidence>
<feature type="coiled-coil region" evidence="1">
    <location>
        <begin position="244"/>
        <end position="278"/>
    </location>
</feature>
<accession>A0A833VTG0</accession>
<dbReference type="PANTHER" id="PTHR37214">
    <property type="entry name" value="CYTOMEGALOVIRUS UL139 PROTEIN"/>
    <property type="match status" value="1"/>
</dbReference>
<keyword evidence="3" id="KW-1185">Reference proteome</keyword>
<organism evidence="2 3">
    <name type="scientific">Carex littledalei</name>
    <dbReference type="NCBI Taxonomy" id="544730"/>
    <lineage>
        <taxon>Eukaryota</taxon>
        <taxon>Viridiplantae</taxon>
        <taxon>Streptophyta</taxon>
        <taxon>Embryophyta</taxon>
        <taxon>Tracheophyta</taxon>
        <taxon>Spermatophyta</taxon>
        <taxon>Magnoliopsida</taxon>
        <taxon>Liliopsida</taxon>
        <taxon>Poales</taxon>
        <taxon>Cyperaceae</taxon>
        <taxon>Cyperoideae</taxon>
        <taxon>Cariceae</taxon>
        <taxon>Carex</taxon>
        <taxon>Carex subgen. Euthyceras</taxon>
    </lineage>
</organism>
<keyword evidence="1" id="KW-0175">Coiled coil</keyword>
<dbReference type="AlphaFoldDB" id="A0A833VTG0"/>
<dbReference type="InterPro" id="IPR021042">
    <property type="entry name" value="Herpes_UL139_cytomegalovirus"/>
</dbReference>
<proteinExistence type="predicted"/>
<dbReference type="Pfam" id="PF12507">
    <property type="entry name" value="HCMV_UL139"/>
    <property type="match status" value="1"/>
</dbReference>
<comment type="caution">
    <text evidence="2">The sequence shown here is derived from an EMBL/GenBank/DDBJ whole genome shotgun (WGS) entry which is preliminary data.</text>
</comment>
<reference evidence="2" key="1">
    <citation type="submission" date="2020-01" db="EMBL/GenBank/DDBJ databases">
        <title>Genome sequence of Kobresia littledalei, the first chromosome-level genome in the family Cyperaceae.</title>
        <authorList>
            <person name="Qu G."/>
        </authorList>
    </citation>
    <scope>NUCLEOTIDE SEQUENCE</scope>
    <source>
        <strain evidence="2">C.B.Clarke</strain>
        <tissue evidence="2">Leaf</tissue>
    </source>
</reference>
<name>A0A833VTG0_9POAL</name>
<dbReference type="EMBL" id="SWLB01000010">
    <property type="protein sequence ID" value="KAF3333299.1"/>
    <property type="molecule type" value="Genomic_DNA"/>
</dbReference>
<dbReference type="PANTHER" id="PTHR37214:SF2">
    <property type="entry name" value="CYTOMEGALOVIRUS UL139 PROTEIN"/>
    <property type="match status" value="1"/>
</dbReference>
<evidence type="ECO:0000313" key="3">
    <source>
        <dbReference type="Proteomes" id="UP000623129"/>
    </source>
</evidence>
<protein>
    <submittedName>
        <fullName evidence="2">Uncharacterized protein</fullName>
    </submittedName>
</protein>
<evidence type="ECO:0000256" key="1">
    <source>
        <dbReference type="SAM" id="Coils"/>
    </source>
</evidence>
<gene>
    <name evidence="2" type="ORF">FCM35_KLT00990</name>
</gene>
<dbReference type="OrthoDB" id="783071at2759"/>